<feature type="compositionally biased region" description="Polar residues" evidence="1">
    <location>
        <begin position="69"/>
        <end position="108"/>
    </location>
</feature>
<feature type="compositionally biased region" description="Basic residues" evidence="1">
    <location>
        <begin position="27"/>
        <end position="36"/>
    </location>
</feature>
<evidence type="ECO:0000313" key="2">
    <source>
        <dbReference type="EMBL" id="GEZ71447.1"/>
    </source>
</evidence>
<feature type="region of interest" description="Disordered" evidence="1">
    <location>
        <begin position="1"/>
        <end position="55"/>
    </location>
</feature>
<feature type="compositionally biased region" description="Low complexity" evidence="1">
    <location>
        <begin position="247"/>
        <end position="256"/>
    </location>
</feature>
<feature type="compositionally biased region" description="Polar residues" evidence="1">
    <location>
        <begin position="41"/>
        <end position="52"/>
    </location>
</feature>
<comment type="caution">
    <text evidence="2">The sequence shown here is derived from an EMBL/GenBank/DDBJ whole genome shotgun (WGS) entry which is preliminary data.</text>
</comment>
<feature type="compositionally biased region" description="Basic and acidic residues" evidence="1">
    <location>
        <begin position="257"/>
        <end position="266"/>
    </location>
</feature>
<feature type="region of interest" description="Disordered" evidence="1">
    <location>
        <begin position="241"/>
        <end position="271"/>
    </location>
</feature>
<gene>
    <name evidence="2" type="ORF">Tci_543420</name>
</gene>
<evidence type="ECO:0000256" key="1">
    <source>
        <dbReference type="SAM" id="MobiDB-lite"/>
    </source>
</evidence>
<protein>
    <submittedName>
        <fullName evidence="2">Uncharacterized protein</fullName>
    </submittedName>
</protein>
<proteinExistence type="predicted"/>
<reference evidence="2" key="1">
    <citation type="journal article" date="2019" name="Sci. Rep.">
        <title>Draft genome of Tanacetum cinerariifolium, the natural source of mosquito coil.</title>
        <authorList>
            <person name="Yamashiro T."/>
            <person name="Shiraishi A."/>
            <person name="Satake H."/>
            <person name="Nakayama K."/>
        </authorList>
    </citation>
    <scope>NUCLEOTIDE SEQUENCE</scope>
</reference>
<organism evidence="2">
    <name type="scientific">Tanacetum cinerariifolium</name>
    <name type="common">Dalmatian daisy</name>
    <name type="synonym">Chrysanthemum cinerariifolium</name>
    <dbReference type="NCBI Taxonomy" id="118510"/>
    <lineage>
        <taxon>Eukaryota</taxon>
        <taxon>Viridiplantae</taxon>
        <taxon>Streptophyta</taxon>
        <taxon>Embryophyta</taxon>
        <taxon>Tracheophyta</taxon>
        <taxon>Spermatophyta</taxon>
        <taxon>Magnoliopsida</taxon>
        <taxon>eudicotyledons</taxon>
        <taxon>Gunneridae</taxon>
        <taxon>Pentapetalae</taxon>
        <taxon>asterids</taxon>
        <taxon>campanulids</taxon>
        <taxon>Asterales</taxon>
        <taxon>Asteraceae</taxon>
        <taxon>Asteroideae</taxon>
        <taxon>Anthemideae</taxon>
        <taxon>Anthemidinae</taxon>
        <taxon>Tanacetum</taxon>
    </lineage>
</organism>
<sequence length="596" mass="68487">MGEGLANPIDPHHTPIIIQPSTSQPQKKQKHRKTKKKDTELPSTSGLTTNITDKAVYEEMDDSLVRAATTASSLEAEQDNGNINKTQSKATPNESSSQWTDSGVNTTQNDEDSLKPKELMELCTNLQNRVLDLETTKTTQALKIDSLNRRVKNLEKKQTLRTYKLKRLYKVGVTARVESSDDNKDLGDNASKQGMISAIYANEGITLVSTHDDAEMFDVDQDLHGLKHTKLKAKAKGIVFHEPEESTTTTTTIPKPKSQDKEKSQKEEEEANIALTESWDDVQAKIDADYQLVERLQAEEQQELNDEEKPTLFMQVLEKRRKFFAAKRAEEKRNKPPIQAQQRKIMCTYLKNMEGKKLTDLKNKSFDFIQKMFDRALKRVNTFLDFITELVEKSSKKAEAEVITSKRAGIDLEQESSKKQKIDDDKETTKLKQIVNLIPDEEGVAIDAIPLAINPPSIVDWKIHKEGKKSYYKIIRAYGSSKIYLVFSYILKDFNREDVETLWELVKAKHGLTRLEGDYARVLWGDLKVMFEPHIEDEVWKMQQRYKVVRWILFNSCRVHCLSLQSGHIYILVEKKYPFILVTIIDMLNKKLHTDY</sequence>
<name>A0A699IR19_TANCI</name>
<dbReference type="AlphaFoldDB" id="A0A699IR19"/>
<dbReference type="EMBL" id="BKCJ010313723">
    <property type="protein sequence ID" value="GEZ71447.1"/>
    <property type="molecule type" value="Genomic_DNA"/>
</dbReference>
<feature type="region of interest" description="Disordered" evidence="1">
    <location>
        <begin position="68"/>
        <end position="114"/>
    </location>
</feature>
<accession>A0A699IR19</accession>